<evidence type="ECO:0008006" key="3">
    <source>
        <dbReference type="Google" id="ProtNLM"/>
    </source>
</evidence>
<comment type="caution">
    <text evidence="1">The sequence shown here is derived from an EMBL/GenBank/DDBJ whole genome shotgun (WGS) entry which is preliminary data.</text>
</comment>
<evidence type="ECO:0000313" key="2">
    <source>
        <dbReference type="Proteomes" id="UP000631421"/>
    </source>
</evidence>
<reference evidence="1 2" key="1">
    <citation type="journal article" date="2015" name="ISME J.">
        <title>Draft Genome Sequence of Streptomyces incarnatus NRRL8089, which Produces the Nucleoside Antibiotic Sinefungin.</title>
        <authorList>
            <person name="Oshima K."/>
            <person name="Hattori M."/>
            <person name="Shimizu H."/>
            <person name="Fukuda K."/>
            <person name="Nemoto M."/>
            <person name="Inagaki K."/>
            <person name="Tamura T."/>
        </authorList>
    </citation>
    <scope>NUCLEOTIDE SEQUENCE [LARGE SCALE GENOMIC DNA]</scope>
    <source>
        <strain evidence="1 2">FACHB-1277</strain>
    </source>
</reference>
<accession>A0A926UQR1</accession>
<dbReference type="AlphaFoldDB" id="A0A926UQR1"/>
<gene>
    <name evidence="1" type="ORF">H6F44_05100</name>
</gene>
<proteinExistence type="predicted"/>
<protein>
    <recommendedName>
        <fullName evidence="3">Helicase XPB/Ssl2 N-terminal domain-containing protein</fullName>
    </recommendedName>
</protein>
<sequence length="618" mass="69762">MPRKQTIEVALSFQQALESKTADDLKGLLALLNSEQRFTRKADIINAILQEMEGAKIQRIWHRLDALQKAAIAEVVHSSTNDYYAASFVAKYGQKPSFGTGDRYSSRYKPSLLSLFFYHGVMPPELKQTLKAFVPKPQATRLQNVSATIPETFLVRQQKYWNDHEYEVPLTVCVMEQAAQKDLLSVLRLIQSGKVAVSDKTALPSGLTVKAIVAVLFGGDFYDDQQRKTVADYRYRSPEDDIGAIKAFAWTALLQVGNMAELSGKKLVLTKAGLKALQDPPAKTLQTLWRRWLKNTTFDEFRRIDEIKGQTGKGARGMTAVAGRREVIVAALRECPVGQWIQFHEFSKYMVATRHLFEVTRSPEDLYICEVGYGNLGYEGYHDWHILQGRYLLCLLFEYAATLGLIDVGYVDPCHAWCDFGDLWGTDDLRSLSRYDGLIYFRINPLGAYCLDLADRYQPTEITPSQTLRVFPNMEIVASGNDLNMADAIVLDLYAQRCSETIWRLDLDRLLTAIEDGHRVTELIQVLEHNITEPLPISVQTFLNDALEKESSLRDVGEARLVECTSSHLATLIANDPLTKKYCQLLGSRTLVVFASHDGKFRKALRQIGYVLPPAIQN</sequence>
<dbReference type="EMBL" id="JACJPY010000009">
    <property type="protein sequence ID" value="MBD2149505.1"/>
    <property type="molecule type" value="Genomic_DNA"/>
</dbReference>
<name>A0A926UQR1_9CYAN</name>
<dbReference type="RefSeq" id="WP_190349873.1">
    <property type="nucleotide sequence ID" value="NZ_JACJPY010000009.1"/>
</dbReference>
<dbReference type="Proteomes" id="UP000631421">
    <property type="component" value="Unassembled WGS sequence"/>
</dbReference>
<organism evidence="1 2">
    <name type="scientific">Pseudanabaena cinerea FACHB-1277</name>
    <dbReference type="NCBI Taxonomy" id="2949581"/>
    <lineage>
        <taxon>Bacteria</taxon>
        <taxon>Bacillati</taxon>
        <taxon>Cyanobacteriota</taxon>
        <taxon>Cyanophyceae</taxon>
        <taxon>Pseudanabaenales</taxon>
        <taxon>Pseudanabaenaceae</taxon>
        <taxon>Pseudanabaena</taxon>
        <taxon>Pseudanabaena cinerea</taxon>
    </lineage>
</organism>
<keyword evidence="2" id="KW-1185">Reference proteome</keyword>
<evidence type="ECO:0000313" key="1">
    <source>
        <dbReference type="EMBL" id="MBD2149505.1"/>
    </source>
</evidence>